<dbReference type="InterPro" id="IPR027417">
    <property type="entry name" value="P-loop_NTPase"/>
</dbReference>
<dbReference type="GO" id="GO:0016787">
    <property type="term" value="F:hydrolase activity"/>
    <property type="evidence" value="ECO:0007669"/>
    <property type="project" value="InterPro"/>
</dbReference>
<dbReference type="GO" id="GO:0003677">
    <property type="term" value="F:DNA binding"/>
    <property type="evidence" value="ECO:0007669"/>
    <property type="project" value="InterPro"/>
</dbReference>
<dbReference type="REBASE" id="444057">
    <property type="entry name" value="AseAS72ORF15270P"/>
</dbReference>
<keyword evidence="2" id="KW-0547">Nucleotide-binding</keyword>
<feature type="domain" description="Helicase/UvrB N-terminal" evidence="1">
    <location>
        <begin position="131"/>
        <end position="290"/>
    </location>
</feature>
<dbReference type="Proteomes" id="UP000516745">
    <property type="component" value="Chromosome"/>
</dbReference>
<keyword evidence="2" id="KW-0378">Hydrolase</keyword>
<dbReference type="Gene3D" id="3.40.50.300">
    <property type="entry name" value="P-loop containing nucleotide triphosphate hydrolases"/>
    <property type="match status" value="1"/>
</dbReference>
<dbReference type="EMBL" id="CP061565">
    <property type="protein sequence ID" value="QNX08354.1"/>
    <property type="molecule type" value="Genomic_DNA"/>
</dbReference>
<proteinExistence type="predicted"/>
<protein>
    <submittedName>
        <fullName evidence="2">DEAD/DEAH box helicase family protein</fullName>
    </submittedName>
</protein>
<dbReference type="Pfam" id="PF04851">
    <property type="entry name" value="ResIII"/>
    <property type="match status" value="1"/>
</dbReference>
<keyword evidence="2" id="KW-0067">ATP-binding</keyword>
<evidence type="ECO:0000259" key="1">
    <source>
        <dbReference type="Pfam" id="PF04851"/>
    </source>
</evidence>
<gene>
    <name evidence="2" type="ORF">IC795_15265</name>
</gene>
<reference evidence="3" key="1">
    <citation type="submission" date="2020-09" db="EMBL/GenBank/DDBJ databases">
        <title>Clinical and molecular characterization of Acinetobacter seifertii in Taiwan.</title>
        <authorList>
            <person name="Li L.-H."/>
            <person name="Yang Y.-S."/>
            <person name="Sun J.-R."/>
            <person name="Huang T.-W."/>
            <person name="Huang W.-C."/>
            <person name="Wang Y.-C."/>
            <person name="Kuo T.-H."/>
            <person name="Kuo S.-C."/>
            <person name="Chen T.-L."/>
        </authorList>
    </citation>
    <scope>NUCLEOTIDE SEQUENCE [LARGE SCALE GENOMIC DNA]</scope>
    <source>
        <strain evidence="3">AS72</strain>
    </source>
</reference>
<dbReference type="SUPFAM" id="SSF52540">
    <property type="entry name" value="P-loop containing nucleoside triphosphate hydrolases"/>
    <property type="match status" value="2"/>
</dbReference>
<accession>A0A7H2PZS1</accession>
<evidence type="ECO:0000313" key="2">
    <source>
        <dbReference type="EMBL" id="QNX08354.1"/>
    </source>
</evidence>
<keyword evidence="2" id="KW-0347">Helicase</keyword>
<dbReference type="GO" id="GO:0004386">
    <property type="term" value="F:helicase activity"/>
    <property type="evidence" value="ECO:0007669"/>
    <property type="project" value="UniProtKB-KW"/>
</dbReference>
<dbReference type="InterPro" id="IPR006935">
    <property type="entry name" value="Helicase/UvrB_N"/>
</dbReference>
<sequence>MAKAPKAKTKAVKVNFHEQLILNKWLWSKFNPNRLEGMKQQLDHPQFEGIEREGDNAGQTKFFSVISNTLFNKQVVDIDVLRRYDLNIVKHWQKITEKRNEIEGHVLNLKYFQYLSLLFTELYLDQYFNHQADMLNELNVELEQYNDDQKIDADQFQQYLPEDLNKIGYWNATGSGKTLLMHVNILQYLDYFQHQNGDSTYPDQIILLTPNEGLSEQHLQELTDSGFQATLFDKQKSRNSLYRDEIQIIDMNKLSDTDGDKTVATMSLEGKNLVLIDEGHRGTSSSAGAWMERRDILTKDGFSFEYSATFGQAVSKADNVYKRFEDAKKQKAKMLYGVAINKLTEEQKKNIQLDELEQQKYRREALREVYAKSILFDYSYKYFYADGYGKEVNILNMKEYHEDDERNLYLTACLLSFYQQQYLFKKNQAKLAKFNIEKPLWVFVGNKVNDDDSDILAIVKFLADFLDASRKSKVIGWLHDLITNTSRLVDTNGINIFANRFAPLHGQNATELYQDILKSFFNATTNQRLNVVRITANKGELRLQVGESTPFAVINVGDEKGLYDNCDESSKTHYLNARTDDFAESLFPTLNNEDSETHLLIGSRKFTEGWSSWRVSTMGLLNMGTGEGAQIIQLFGRGVRLKGENFSLKRTPREIYSKAEYKGLHLDLMQTINIFGLRADYMEKFRDYLNDEGIILNQDLVTLDFPTNKIQAPRLKTLTLKDGYKDNQANGFKAQLKLSMFKIPKKYEGKIKKPFVVLDLYPRLQAFHTDKSKRQTDVKDKRQEHEISPKIMCMFDFDEIYLQLQQYKFQRGYSNLQLNIDDLQEFCLRDIKTSTEDWYKLLVDSSELTNDVSGIKKQQAILTELLQSYMDKFYHAIKNAYEGQFYEVTEFSLDDKDLPVQICEQYTLTAKDGQNNEAQEVFDRLETLKDLVAKGDVEKLAPWKEDGSFRAITFDRHLFYPLLDKKDESLPFTWSPMLFDYTSHTQSSEVKFVLDLQSYINTPDADALLKGYELYLLRNADNKYRGLGFALAGNFYPDFLLWLVNKETGQQYLTLVDPKGIRNMNHDDAKIEFYKEIKSIEAKLDHSDLTLNSFILSITPMKDILNNALSEEEFAEKNVLFMIGNGTAYLGQMLKKILNKTA</sequence>
<reference evidence="2 3" key="2">
    <citation type="submission" date="2020-09" db="EMBL/GenBank/DDBJ databases">
        <authorList>
            <person name="Chen F.-J."/>
            <person name="Lee Y.-T."/>
        </authorList>
    </citation>
    <scope>NUCLEOTIDE SEQUENCE [LARGE SCALE GENOMIC DNA]</scope>
    <source>
        <strain evidence="2 3">AS72</strain>
    </source>
</reference>
<name>A0A7H2PZS1_9GAMM</name>
<dbReference type="AlphaFoldDB" id="A0A7H2PZS1"/>
<evidence type="ECO:0000313" key="3">
    <source>
        <dbReference type="Proteomes" id="UP000516745"/>
    </source>
</evidence>
<organism evidence="2 3">
    <name type="scientific">Acinetobacter seifertii</name>
    <dbReference type="NCBI Taxonomy" id="1530123"/>
    <lineage>
        <taxon>Bacteria</taxon>
        <taxon>Pseudomonadati</taxon>
        <taxon>Pseudomonadota</taxon>
        <taxon>Gammaproteobacteria</taxon>
        <taxon>Moraxellales</taxon>
        <taxon>Moraxellaceae</taxon>
        <taxon>Acinetobacter</taxon>
        <taxon>Acinetobacter calcoaceticus/baumannii complex</taxon>
    </lineage>
</organism>
<dbReference type="GO" id="GO:0005524">
    <property type="term" value="F:ATP binding"/>
    <property type="evidence" value="ECO:0007669"/>
    <property type="project" value="InterPro"/>
</dbReference>